<gene>
    <name evidence="1" type="ORF">TSPGSL018_13695</name>
</gene>
<evidence type="ECO:0000313" key="1">
    <source>
        <dbReference type="EMBL" id="JAC66420.1"/>
    </source>
</evidence>
<dbReference type="EMBL" id="GBEZ01020226">
    <property type="protein sequence ID" value="JAC66420.1"/>
    <property type="molecule type" value="Transcribed_RNA"/>
</dbReference>
<protein>
    <submittedName>
        <fullName evidence="1">Uncharacterized protein</fullName>
    </submittedName>
</protein>
<organism evidence="1">
    <name type="scientific">Tetraselmis sp. GSL018</name>
    <dbReference type="NCBI Taxonomy" id="582737"/>
    <lineage>
        <taxon>Eukaryota</taxon>
        <taxon>Viridiplantae</taxon>
        <taxon>Chlorophyta</taxon>
        <taxon>core chlorophytes</taxon>
        <taxon>Chlorodendrophyceae</taxon>
        <taxon>Chlorodendrales</taxon>
        <taxon>Chlorodendraceae</taxon>
        <taxon>Tetraselmis</taxon>
    </lineage>
</organism>
<name>A0A061R6V3_9CHLO</name>
<accession>A0A061R6V3</accession>
<dbReference type="AlphaFoldDB" id="A0A061R6V3"/>
<proteinExistence type="predicted"/>
<sequence>MSPKSPAVLCLSESKNLGLPVHICEHIGGNPHYREPPTQKQQVITEIF</sequence>
<reference evidence="1" key="1">
    <citation type="submission" date="2014-05" db="EMBL/GenBank/DDBJ databases">
        <title>The transcriptome of the halophilic microalga Tetraselmis sp. GSL018 isolated from the Great Salt Lake, Utah.</title>
        <authorList>
            <person name="Jinkerson R.E."/>
            <person name="D'Adamo S."/>
            <person name="Posewitz M.C."/>
        </authorList>
    </citation>
    <scope>NUCLEOTIDE SEQUENCE</scope>
    <source>
        <strain evidence="1">GSL018</strain>
    </source>
</reference>